<evidence type="ECO:0000313" key="12">
    <source>
        <dbReference type="Proteomes" id="UP001374579"/>
    </source>
</evidence>
<evidence type="ECO:0000256" key="7">
    <source>
        <dbReference type="ARBA" id="ARBA00031257"/>
    </source>
</evidence>
<comment type="subcellular location">
    <subcellularLocation>
        <location evidence="1 8">Nucleus</location>
    </subcellularLocation>
</comment>
<keyword evidence="8" id="KW-0010">Activator</keyword>
<feature type="compositionally biased region" description="Polar residues" evidence="10">
    <location>
        <begin position="180"/>
        <end position="191"/>
    </location>
</feature>
<evidence type="ECO:0000256" key="6">
    <source>
        <dbReference type="ARBA" id="ARBA00023242"/>
    </source>
</evidence>
<keyword evidence="9" id="KW-0175">Coiled coil</keyword>
<feature type="coiled-coil region" evidence="9">
    <location>
        <begin position="74"/>
        <end position="108"/>
    </location>
</feature>
<evidence type="ECO:0000256" key="9">
    <source>
        <dbReference type="SAM" id="Coils"/>
    </source>
</evidence>
<dbReference type="GO" id="GO:0016592">
    <property type="term" value="C:mediator complex"/>
    <property type="evidence" value="ECO:0007669"/>
    <property type="project" value="InterPro"/>
</dbReference>
<feature type="compositionally biased region" description="Low complexity" evidence="10">
    <location>
        <begin position="245"/>
        <end position="256"/>
    </location>
</feature>
<comment type="subunit">
    <text evidence="8">Component of the Mediator complex.</text>
</comment>
<evidence type="ECO:0000256" key="2">
    <source>
        <dbReference type="ARBA" id="ARBA00009626"/>
    </source>
</evidence>
<comment type="similarity">
    <text evidence="2 8">Belongs to the Mediator complex subunit 4 family.</text>
</comment>
<comment type="caution">
    <text evidence="11">The sequence shown here is derived from an EMBL/GenBank/DDBJ whole genome shotgun (WGS) entry which is preliminary data.</text>
</comment>
<dbReference type="AlphaFoldDB" id="A0AAN9APW8"/>
<gene>
    <name evidence="8" type="primary">MED4</name>
    <name evidence="11" type="ORF">V1264_010697</name>
</gene>
<dbReference type="Pfam" id="PF10018">
    <property type="entry name" value="Med4"/>
    <property type="match status" value="1"/>
</dbReference>
<protein>
    <recommendedName>
        <fullName evidence="3 8">Mediator of RNA polymerase II transcription subunit 4</fullName>
    </recommendedName>
    <alternativeName>
        <fullName evidence="7 8">Mediator complex subunit 4</fullName>
    </alternativeName>
</protein>
<feature type="region of interest" description="Disordered" evidence="10">
    <location>
        <begin position="218"/>
        <end position="256"/>
    </location>
</feature>
<evidence type="ECO:0000256" key="5">
    <source>
        <dbReference type="ARBA" id="ARBA00023163"/>
    </source>
</evidence>
<name>A0AAN9APW8_9CAEN</name>
<dbReference type="GO" id="GO:0006357">
    <property type="term" value="P:regulation of transcription by RNA polymerase II"/>
    <property type="evidence" value="ECO:0007669"/>
    <property type="project" value="InterPro"/>
</dbReference>
<dbReference type="PANTHER" id="PTHR13208">
    <property type="entry name" value="MEDIATOR OF RNA POLYMERASE II TRANSCRIPTION SUBUNIT 4"/>
    <property type="match status" value="1"/>
</dbReference>
<proteinExistence type="inferred from homology"/>
<evidence type="ECO:0000256" key="10">
    <source>
        <dbReference type="SAM" id="MobiDB-lite"/>
    </source>
</evidence>
<dbReference type="GO" id="GO:0003712">
    <property type="term" value="F:transcription coregulator activity"/>
    <property type="evidence" value="ECO:0007669"/>
    <property type="project" value="InterPro"/>
</dbReference>
<evidence type="ECO:0000256" key="8">
    <source>
        <dbReference type="RuleBase" id="RU364141"/>
    </source>
</evidence>
<organism evidence="11 12">
    <name type="scientific">Littorina saxatilis</name>
    <dbReference type="NCBI Taxonomy" id="31220"/>
    <lineage>
        <taxon>Eukaryota</taxon>
        <taxon>Metazoa</taxon>
        <taxon>Spiralia</taxon>
        <taxon>Lophotrochozoa</taxon>
        <taxon>Mollusca</taxon>
        <taxon>Gastropoda</taxon>
        <taxon>Caenogastropoda</taxon>
        <taxon>Littorinimorpha</taxon>
        <taxon>Littorinoidea</taxon>
        <taxon>Littorinidae</taxon>
        <taxon>Littorina</taxon>
    </lineage>
</organism>
<comment type="function">
    <text evidence="8">Component of the Mediator complex, a coactivator involved in the regulated transcription of nearly all RNA polymerase II-dependent genes. Mediator functions as a bridge to convey information from gene-specific regulatory proteins to the basal RNA polymerase II transcription machinery. Mediator is recruited to promoters by direct interactions with regulatory proteins and serves as a scaffold for the assembly of a functional preinitiation complex with RNA polymerase II and the general transcription factors.</text>
</comment>
<sequence>MASLNTQTRLFMLIDDMEMVAKELFELQLMNVPKSQQKDGADSVSLMELLIQKDSEIKSVIKLAEEQAQIQKLMDSLKLEVDKRDSEIKNLQRSLKEAETILATAIYQAKQKMQAVKQANDHSTSSEEIIKFAHRISASNAVAAPVMWGPGDPRRPYPTDLDMRQGFLGGMCTYPDNSRHPPQTQTSTEQHLPTMPGGAMQGIGSSLSWQPSQEVAMTLTSTGSHHSIHDLKGHNKENEDVELMSSDSSSSSSSDE</sequence>
<accession>A0AAN9APW8</accession>
<keyword evidence="5 8" id="KW-0804">Transcription</keyword>
<dbReference type="GO" id="GO:0070847">
    <property type="term" value="C:core mediator complex"/>
    <property type="evidence" value="ECO:0007669"/>
    <property type="project" value="TreeGrafter"/>
</dbReference>
<keyword evidence="4 8" id="KW-0805">Transcription regulation</keyword>
<dbReference type="EMBL" id="JBAMIC010000024">
    <property type="protein sequence ID" value="KAK7090968.1"/>
    <property type="molecule type" value="Genomic_DNA"/>
</dbReference>
<dbReference type="PANTHER" id="PTHR13208:SF2">
    <property type="entry name" value="MEDIATOR OF RNA POLYMERASE II TRANSCRIPTION SUBUNIT 4"/>
    <property type="match status" value="1"/>
</dbReference>
<dbReference type="Proteomes" id="UP001374579">
    <property type="component" value="Unassembled WGS sequence"/>
</dbReference>
<reference evidence="11 12" key="1">
    <citation type="submission" date="2024-02" db="EMBL/GenBank/DDBJ databases">
        <title>Chromosome-scale genome assembly of the rough periwinkle Littorina saxatilis.</title>
        <authorList>
            <person name="De Jode A."/>
            <person name="Faria R."/>
            <person name="Formenti G."/>
            <person name="Sims Y."/>
            <person name="Smith T.P."/>
            <person name="Tracey A."/>
            <person name="Wood J.M.D."/>
            <person name="Zagrodzka Z.B."/>
            <person name="Johannesson K."/>
            <person name="Butlin R.K."/>
            <person name="Leder E.H."/>
        </authorList>
    </citation>
    <scope>NUCLEOTIDE SEQUENCE [LARGE SCALE GENOMIC DNA]</scope>
    <source>
        <strain evidence="11">Snail1</strain>
        <tissue evidence="11">Muscle</tissue>
    </source>
</reference>
<keyword evidence="12" id="KW-1185">Reference proteome</keyword>
<evidence type="ECO:0000256" key="3">
    <source>
        <dbReference type="ARBA" id="ARBA00020629"/>
    </source>
</evidence>
<feature type="compositionally biased region" description="Basic and acidic residues" evidence="10">
    <location>
        <begin position="227"/>
        <end position="238"/>
    </location>
</feature>
<keyword evidence="6 8" id="KW-0539">Nucleus</keyword>
<dbReference type="InterPro" id="IPR019258">
    <property type="entry name" value="Mediator_Med4"/>
</dbReference>
<feature type="region of interest" description="Disordered" evidence="10">
    <location>
        <begin position="177"/>
        <end position="206"/>
    </location>
</feature>
<evidence type="ECO:0000256" key="4">
    <source>
        <dbReference type="ARBA" id="ARBA00023015"/>
    </source>
</evidence>
<evidence type="ECO:0000313" key="11">
    <source>
        <dbReference type="EMBL" id="KAK7090968.1"/>
    </source>
</evidence>
<evidence type="ECO:0000256" key="1">
    <source>
        <dbReference type="ARBA" id="ARBA00004123"/>
    </source>
</evidence>